<feature type="compositionally biased region" description="Basic residues" evidence="1">
    <location>
        <begin position="51"/>
        <end position="61"/>
    </location>
</feature>
<feature type="region of interest" description="Disordered" evidence="1">
    <location>
        <begin position="1"/>
        <end position="61"/>
    </location>
</feature>
<dbReference type="Proteomes" id="UP000051587">
    <property type="component" value="Unassembled WGS sequence"/>
</dbReference>
<gene>
    <name evidence="2" type="ORF">TG4357_03726</name>
</gene>
<dbReference type="EMBL" id="CYSA01000028">
    <property type="protein sequence ID" value="CUH68664.1"/>
    <property type="molecule type" value="Genomic_DNA"/>
</dbReference>
<dbReference type="RefSeq" id="WP_139193628.1">
    <property type="nucleotide sequence ID" value="NZ_CP051181.1"/>
</dbReference>
<accession>A0A0P1G476</accession>
<organism evidence="2 3">
    <name type="scientific">Thalassovita gelatinovora</name>
    <name type="common">Thalassobius gelatinovorus</name>
    <dbReference type="NCBI Taxonomy" id="53501"/>
    <lineage>
        <taxon>Bacteria</taxon>
        <taxon>Pseudomonadati</taxon>
        <taxon>Pseudomonadota</taxon>
        <taxon>Alphaproteobacteria</taxon>
        <taxon>Rhodobacterales</taxon>
        <taxon>Roseobacteraceae</taxon>
        <taxon>Thalassovita</taxon>
    </lineage>
</organism>
<dbReference type="AlphaFoldDB" id="A0A0P1G476"/>
<protein>
    <submittedName>
        <fullName evidence="2">Uncharacterized protein</fullName>
    </submittedName>
</protein>
<evidence type="ECO:0000256" key="1">
    <source>
        <dbReference type="SAM" id="MobiDB-lite"/>
    </source>
</evidence>
<proteinExistence type="predicted"/>
<reference evidence="2 3" key="1">
    <citation type="submission" date="2015-09" db="EMBL/GenBank/DDBJ databases">
        <authorList>
            <consortium name="Swine Surveillance"/>
        </authorList>
    </citation>
    <scope>NUCLEOTIDE SEQUENCE [LARGE SCALE GENOMIC DNA]</scope>
    <source>
        <strain evidence="2 3">CECT 4357</strain>
    </source>
</reference>
<evidence type="ECO:0000313" key="2">
    <source>
        <dbReference type="EMBL" id="CUH68664.1"/>
    </source>
</evidence>
<sequence>MTTAIDLLGRQPVMRDLPEPEPEPAIDDWRGEGFIRSGRHTPSGLGFTARTGRHGQKKAGE</sequence>
<name>A0A0P1G476_THAGE</name>
<evidence type="ECO:0000313" key="3">
    <source>
        <dbReference type="Proteomes" id="UP000051587"/>
    </source>
</evidence>
<dbReference type="STRING" id="53501.SAMN04488043_106187"/>
<keyword evidence="3" id="KW-1185">Reference proteome</keyword>